<dbReference type="Gene3D" id="3.30.70.1320">
    <property type="entry name" value="Multidrug efflux transporter AcrB pore domain like"/>
    <property type="match status" value="1"/>
</dbReference>
<evidence type="ECO:0000256" key="2">
    <source>
        <dbReference type="ARBA" id="ARBA00022448"/>
    </source>
</evidence>
<feature type="transmembrane region" description="Helical" evidence="7">
    <location>
        <begin position="855"/>
        <end position="874"/>
    </location>
</feature>
<sequence length="1020" mass="112134">MINRIIELVLRRRIVSLAFFAFLILWGIYAVQNTPIDAIPDIGEKQVIVYADWLGRSPKDVEDQVTYPLTNALQGVPGVKVIRSSSAFGFSMIYMIFKDNIDYYFARSRVLERLNVVQKDMPEGIIPALGPDATGLGQIFWYTVEGEGKNLAELRSIQDWYVRYQLNSVPGVAEVASVGGFIKEYQIDIDPNRLLAYNIPASHLFMAVKKANLDVGAKVIEDGSREFIVRGLGFIKSIKDVENISVGEAGGTPIYIKDLGNVSLGPAFRRGALDKEGKEAVGGVVLMRYGQNPLKVIEGVKQKIKEIEPGLPVGVKIKSFYDRTGLIERTISTLTFALWLEVLITVVVIYVFLLSVPATLIVSVILPLGVLISFIGMYYLGIDANVMSLGGLAIAIGAMVDYGIIVTENIFRHLAECGEKVNVVEATLAAVKEIAAPLLTATMTTIIGFIPVFVLQGEEGRLFRPLAYTKTFAMAGAVLLSLTLIPVLTTFFLKGKLKSPEENPLAHKLGSIYRPMLSWSLNHKKIIIYSMLAVLLLGFGAAKFIGREFMPPLDEGSILFMPVMSPTVSLTEAFRVMRKQDEIIKSFPEVKQVVGKLGRAETPTDPAPIEMFETVINLKPKSKWRSGMTKDKLVMDLDQALQIPGVSNIWTQPIVNRIAMLSTGIRTNVGVKIFGPDLNVLGRIAQEVEKEVRGVRGAVDIYSEKVAGKPYIEIKINREAIARYGIAVSDVQAVIEMALGGAPLTWTVEGRERYPVRIRYFRDLRDNLPDLKRVLVKNIPLAQLAEIETIIGPSMINSENGLLRAFVLMNVRGRDMVGFVEDASKVVAQKVKLPPGYFIQWSGEFENQVRARQQLLLVVPLAFFIILMILYISLNSLKQLGIIILGIPVSIAGGLMLQLLLGFNFSVAVWVGYIALAGIATDGGIIMISVLNDLFGKREVKNAEEINELVIEGAALRVRPVMMTVATTILALIPLMFSSGAGSEIMKPMATPLIGGLVSATFLNLFVVPVLYAWLKEGGK</sequence>
<feature type="transmembrane region" description="Helical" evidence="7">
    <location>
        <begin position="526"/>
        <end position="546"/>
    </location>
</feature>
<feature type="transmembrane region" description="Helical" evidence="7">
    <location>
        <begin position="360"/>
        <end position="380"/>
    </location>
</feature>
<feature type="transmembrane region" description="Helical" evidence="7">
    <location>
        <begin position="993"/>
        <end position="1015"/>
    </location>
</feature>
<dbReference type="GO" id="GO:0008324">
    <property type="term" value="F:monoatomic cation transmembrane transporter activity"/>
    <property type="evidence" value="ECO:0007669"/>
    <property type="project" value="InterPro"/>
</dbReference>
<feature type="transmembrane region" description="Helical" evidence="7">
    <location>
        <begin position="386"/>
        <end position="405"/>
    </location>
</feature>
<gene>
    <name evidence="8" type="ORF">COT42_03655</name>
</gene>
<keyword evidence="2" id="KW-0813">Transport</keyword>
<evidence type="ECO:0000256" key="1">
    <source>
        <dbReference type="ARBA" id="ARBA00004651"/>
    </source>
</evidence>
<keyword evidence="5 7" id="KW-1133">Transmembrane helix</keyword>
<feature type="transmembrane region" description="Helical" evidence="7">
    <location>
        <begin position="434"/>
        <end position="454"/>
    </location>
</feature>
<dbReference type="GO" id="GO:0005886">
    <property type="term" value="C:plasma membrane"/>
    <property type="evidence" value="ECO:0007669"/>
    <property type="project" value="UniProtKB-SubCell"/>
</dbReference>
<organism evidence="8 9">
    <name type="scientific">Candidatus Saganbacteria bacterium CG08_land_8_20_14_0_20_45_16</name>
    <dbReference type="NCBI Taxonomy" id="2014293"/>
    <lineage>
        <taxon>Bacteria</taxon>
        <taxon>Bacillati</taxon>
        <taxon>Saganbacteria</taxon>
    </lineage>
</organism>
<comment type="subcellular location">
    <subcellularLocation>
        <location evidence="1">Cell membrane</location>
        <topology evidence="1">Multi-pass membrane protein</topology>
    </subcellularLocation>
</comment>
<dbReference type="EMBL" id="PEYM01000062">
    <property type="protein sequence ID" value="PIS30145.1"/>
    <property type="molecule type" value="Genomic_DNA"/>
</dbReference>
<dbReference type="PRINTS" id="PR00702">
    <property type="entry name" value="ACRIFLAVINRP"/>
</dbReference>
<dbReference type="NCBIfam" id="TIGR00914">
    <property type="entry name" value="2A0601"/>
    <property type="match status" value="1"/>
</dbReference>
<dbReference type="InterPro" id="IPR027463">
    <property type="entry name" value="AcrB_DN_DC_subdom"/>
</dbReference>
<evidence type="ECO:0000256" key="5">
    <source>
        <dbReference type="ARBA" id="ARBA00022989"/>
    </source>
</evidence>
<dbReference type="Gene3D" id="3.30.2090.10">
    <property type="entry name" value="Multidrug efflux transporter AcrB TolC docking domain, DN and DC subdomains"/>
    <property type="match status" value="2"/>
</dbReference>
<accession>A0A2H0XYY6</accession>
<dbReference type="AlphaFoldDB" id="A0A2H0XYY6"/>
<dbReference type="InterPro" id="IPR001036">
    <property type="entry name" value="Acrflvin-R"/>
</dbReference>
<evidence type="ECO:0000313" key="9">
    <source>
        <dbReference type="Proteomes" id="UP000231343"/>
    </source>
</evidence>
<dbReference type="Proteomes" id="UP000231343">
    <property type="component" value="Unassembled WGS sequence"/>
</dbReference>
<feature type="transmembrane region" description="Helical" evidence="7">
    <location>
        <begin position="908"/>
        <end position="931"/>
    </location>
</feature>
<keyword evidence="6 7" id="KW-0472">Membrane</keyword>
<comment type="caution">
    <text evidence="8">The sequence shown here is derived from an EMBL/GenBank/DDBJ whole genome shotgun (WGS) entry which is preliminary data.</text>
</comment>
<evidence type="ECO:0000313" key="8">
    <source>
        <dbReference type="EMBL" id="PIS30145.1"/>
    </source>
</evidence>
<dbReference type="SUPFAM" id="SSF82714">
    <property type="entry name" value="Multidrug efflux transporter AcrB TolC docking domain, DN and DC subdomains"/>
    <property type="match status" value="2"/>
</dbReference>
<proteinExistence type="predicted"/>
<feature type="transmembrane region" description="Helical" evidence="7">
    <location>
        <begin position="961"/>
        <end position="981"/>
    </location>
</feature>
<dbReference type="Gene3D" id="3.30.70.1430">
    <property type="entry name" value="Multidrug efflux transporter AcrB pore domain"/>
    <property type="match status" value="2"/>
</dbReference>
<dbReference type="Gene3D" id="1.20.1640.10">
    <property type="entry name" value="Multidrug efflux transporter AcrB transmembrane domain"/>
    <property type="match status" value="2"/>
</dbReference>
<evidence type="ECO:0000256" key="6">
    <source>
        <dbReference type="ARBA" id="ARBA00023136"/>
    </source>
</evidence>
<evidence type="ECO:0000256" key="3">
    <source>
        <dbReference type="ARBA" id="ARBA00022475"/>
    </source>
</evidence>
<dbReference type="SUPFAM" id="SSF82693">
    <property type="entry name" value="Multidrug efflux transporter AcrB pore domain, PN1, PN2, PC1 and PC2 subdomains"/>
    <property type="match status" value="2"/>
</dbReference>
<evidence type="ECO:0000256" key="4">
    <source>
        <dbReference type="ARBA" id="ARBA00022692"/>
    </source>
</evidence>
<name>A0A2H0XYY6_UNCSA</name>
<feature type="transmembrane region" description="Helical" evidence="7">
    <location>
        <begin position="474"/>
        <end position="493"/>
    </location>
</feature>
<dbReference type="Gene3D" id="3.30.70.1440">
    <property type="entry name" value="Multidrug efflux transporter AcrB pore domain"/>
    <property type="match status" value="1"/>
</dbReference>
<dbReference type="PANTHER" id="PTHR32063">
    <property type="match status" value="1"/>
</dbReference>
<dbReference type="GO" id="GO:0042910">
    <property type="term" value="F:xenobiotic transmembrane transporter activity"/>
    <property type="evidence" value="ECO:0007669"/>
    <property type="project" value="TreeGrafter"/>
</dbReference>
<keyword evidence="3" id="KW-1003">Cell membrane</keyword>
<reference evidence="8 9" key="1">
    <citation type="submission" date="2017-09" db="EMBL/GenBank/DDBJ databases">
        <title>Depth-based differentiation of microbial function through sediment-hosted aquifers and enrichment of novel symbionts in the deep terrestrial subsurface.</title>
        <authorList>
            <person name="Probst A.J."/>
            <person name="Ladd B."/>
            <person name="Jarett J.K."/>
            <person name="Geller-Mcgrath D.E."/>
            <person name="Sieber C.M."/>
            <person name="Emerson J.B."/>
            <person name="Anantharaman K."/>
            <person name="Thomas B.C."/>
            <person name="Malmstrom R."/>
            <person name="Stieglmeier M."/>
            <person name="Klingl A."/>
            <person name="Woyke T."/>
            <person name="Ryan C.M."/>
            <person name="Banfield J.F."/>
        </authorList>
    </citation>
    <scope>NUCLEOTIDE SEQUENCE [LARGE SCALE GENOMIC DNA]</scope>
    <source>
        <strain evidence="8">CG08_land_8_20_14_0_20_45_16</strain>
    </source>
</reference>
<dbReference type="Pfam" id="PF00873">
    <property type="entry name" value="ACR_tran"/>
    <property type="match status" value="1"/>
</dbReference>
<keyword evidence="4 7" id="KW-0812">Transmembrane</keyword>
<evidence type="ECO:0000256" key="7">
    <source>
        <dbReference type="SAM" id="Phobius"/>
    </source>
</evidence>
<dbReference type="PANTHER" id="PTHR32063:SF19">
    <property type="entry name" value="CATION EFFLUX SYSTEM PROTEIN CUSA"/>
    <property type="match status" value="1"/>
</dbReference>
<protein>
    <submittedName>
        <fullName evidence="8">CusA/CzcA family heavy metal efflux RND transporter</fullName>
    </submittedName>
</protein>
<feature type="transmembrane region" description="Helical" evidence="7">
    <location>
        <begin position="336"/>
        <end position="353"/>
    </location>
</feature>
<dbReference type="SUPFAM" id="SSF82866">
    <property type="entry name" value="Multidrug efflux transporter AcrB transmembrane domain"/>
    <property type="match status" value="2"/>
</dbReference>
<feature type="transmembrane region" description="Helical" evidence="7">
    <location>
        <begin position="880"/>
        <end position="901"/>
    </location>
</feature>
<dbReference type="InterPro" id="IPR004763">
    <property type="entry name" value="CusA-like"/>
</dbReference>